<keyword evidence="4" id="KW-0067">ATP-binding</keyword>
<comment type="similarity">
    <text evidence="1">Belongs to the ABC transporter superfamily.</text>
</comment>
<organism evidence="6 7">
    <name type="scientific">Actinobacillus porcinus</name>
    <dbReference type="NCBI Taxonomy" id="51048"/>
    <lineage>
        <taxon>Bacteria</taxon>
        <taxon>Pseudomonadati</taxon>
        <taxon>Pseudomonadota</taxon>
        <taxon>Gammaproteobacteria</taxon>
        <taxon>Pasteurellales</taxon>
        <taxon>Pasteurellaceae</taxon>
        <taxon>Actinobacillus</taxon>
    </lineage>
</organism>
<dbReference type="Proteomes" id="UP000308167">
    <property type="component" value="Unassembled WGS sequence"/>
</dbReference>
<dbReference type="GO" id="GO:0016787">
    <property type="term" value="F:hydrolase activity"/>
    <property type="evidence" value="ECO:0007669"/>
    <property type="project" value="UniProtKB-KW"/>
</dbReference>
<evidence type="ECO:0000256" key="4">
    <source>
        <dbReference type="ARBA" id="ARBA00022840"/>
    </source>
</evidence>
<keyword evidence="7" id="KW-1185">Reference proteome</keyword>
<dbReference type="PANTHER" id="PTHR43553:SF24">
    <property type="entry name" value="ENERGY-COUPLING FACTOR TRANSPORTER ATP-BINDING PROTEIN ECFA1"/>
    <property type="match status" value="1"/>
</dbReference>
<proteinExistence type="inferred from homology"/>
<dbReference type="InterPro" id="IPR003593">
    <property type="entry name" value="AAA+_ATPase"/>
</dbReference>
<keyword evidence="3" id="KW-0547">Nucleotide-binding</keyword>
<dbReference type="InterPro" id="IPR027417">
    <property type="entry name" value="P-loop_NTPase"/>
</dbReference>
<dbReference type="SMART" id="SM00382">
    <property type="entry name" value="AAA"/>
    <property type="match status" value="1"/>
</dbReference>
<dbReference type="InterPro" id="IPR050095">
    <property type="entry name" value="ECF_ABC_transporter_ATP-bd"/>
</dbReference>
<comment type="caution">
    <text evidence="6">The sequence shown here is derived from an EMBL/GenBank/DDBJ whole genome shotgun (WGS) entry which is preliminary data.</text>
</comment>
<dbReference type="SUPFAM" id="SSF52540">
    <property type="entry name" value="P-loop containing nucleoside triphosphate hydrolases"/>
    <property type="match status" value="1"/>
</dbReference>
<reference evidence="6 7" key="1">
    <citation type="submission" date="2019-05" db="EMBL/GenBank/DDBJ databases">
        <authorList>
            <consortium name="Pathogen Informatics"/>
        </authorList>
    </citation>
    <scope>NUCLEOTIDE SEQUENCE [LARGE SCALE GENOMIC DNA]</scope>
    <source>
        <strain evidence="6 7">NM319</strain>
    </source>
</reference>
<dbReference type="CDD" id="cd03225">
    <property type="entry name" value="ABC_cobalt_CbiO_domain1"/>
    <property type="match status" value="1"/>
</dbReference>
<dbReference type="EC" id="3.6.3.-" evidence="6"/>
<keyword evidence="2" id="KW-0813">Transport</keyword>
<evidence type="ECO:0000256" key="1">
    <source>
        <dbReference type="ARBA" id="ARBA00005417"/>
    </source>
</evidence>
<dbReference type="GeneID" id="86155169"/>
<sequence>MINVQNLTVIRHQRSVLDRFNLQLNPQQRLVLHGSVGCGKTTLLHTLLGFLPFSGEIKLFGQTCRHEKDFVPFRGKIGLLFQHPDDQLFGPKVIDDVAFGPLNQGYSKEQAYELAHRQLEKLEISHLAERAVNHLSGGEKNFTALAGVLAMQPQVLLLDEPTNGLDPKTVKKLTALLAELPLTMIIASHHLEFSARIATDILDFDAISPPSL</sequence>
<dbReference type="PANTHER" id="PTHR43553">
    <property type="entry name" value="HEAVY METAL TRANSPORTER"/>
    <property type="match status" value="1"/>
</dbReference>
<evidence type="ECO:0000313" key="6">
    <source>
        <dbReference type="EMBL" id="VTU07218.1"/>
    </source>
</evidence>
<feature type="domain" description="ABC transporter" evidence="5">
    <location>
        <begin position="2"/>
        <end position="209"/>
    </location>
</feature>
<dbReference type="Gene3D" id="3.40.50.300">
    <property type="entry name" value="P-loop containing nucleotide triphosphate hydrolases"/>
    <property type="match status" value="1"/>
</dbReference>
<accession>A0ABY6TKW5</accession>
<evidence type="ECO:0000313" key="7">
    <source>
        <dbReference type="Proteomes" id="UP000308167"/>
    </source>
</evidence>
<dbReference type="InterPro" id="IPR015856">
    <property type="entry name" value="ABC_transpr_CbiO/EcfA_su"/>
</dbReference>
<evidence type="ECO:0000256" key="3">
    <source>
        <dbReference type="ARBA" id="ARBA00022741"/>
    </source>
</evidence>
<evidence type="ECO:0000256" key="2">
    <source>
        <dbReference type="ARBA" id="ARBA00022448"/>
    </source>
</evidence>
<dbReference type="PROSITE" id="PS50893">
    <property type="entry name" value="ABC_TRANSPORTER_2"/>
    <property type="match status" value="1"/>
</dbReference>
<dbReference type="Pfam" id="PF00005">
    <property type="entry name" value="ABC_tran"/>
    <property type="match status" value="1"/>
</dbReference>
<protein>
    <submittedName>
        <fullName evidence="6">Cobalt ABC transporter ATPase</fullName>
        <ecNumber evidence="6">3.6.3.-</ecNumber>
    </submittedName>
</protein>
<gene>
    <name evidence="6" type="primary">cbiO</name>
    <name evidence="6" type="ORF">SAMEA1410922_00768</name>
</gene>
<dbReference type="EMBL" id="CABFKI010000004">
    <property type="protein sequence ID" value="VTU07218.1"/>
    <property type="molecule type" value="Genomic_DNA"/>
</dbReference>
<name>A0ABY6TKW5_9PAST</name>
<keyword evidence="6" id="KW-0378">Hydrolase</keyword>
<dbReference type="RefSeq" id="WP_135709605.1">
    <property type="nucleotide sequence ID" value="NZ_CABFKI010000004.1"/>
</dbReference>
<evidence type="ECO:0000259" key="5">
    <source>
        <dbReference type="PROSITE" id="PS50893"/>
    </source>
</evidence>
<dbReference type="InterPro" id="IPR003439">
    <property type="entry name" value="ABC_transporter-like_ATP-bd"/>
</dbReference>